<reference evidence="5 6" key="1">
    <citation type="journal article" date="2023" name="Insect Mol. Biol.">
        <title>Genome sequencing provides insights into the evolution of gene families encoding plant cell wall-degrading enzymes in longhorned beetles.</title>
        <authorList>
            <person name="Shin N.R."/>
            <person name="Okamura Y."/>
            <person name="Kirsch R."/>
            <person name="Pauchet Y."/>
        </authorList>
    </citation>
    <scope>NUCLEOTIDE SEQUENCE [LARGE SCALE GENOMIC DNA]</scope>
    <source>
        <strain evidence="5">EAD_L_NR</strain>
    </source>
</reference>
<feature type="compositionally biased region" description="Basic and acidic residues" evidence="4">
    <location>
        <begin position="340"/>
        <end position="356"/>
    </location>
</feature>
<dbReference type="NCBIfam" id="TIGR01691">
    <property type="entry name" value="enolase-ppase"/>
    <property type="match status" value="1"/>
</dbReference>
<dbReference type="InterPro" id="IPR023943">
    <property type="entry name" value="Enolase-ppase_E1"/>
</dbReference>
<dbReference type="GO" id="GO:0043874">
    <property type="term" value="F:acireductone synthase activity"/>
    <property type="evidence" value="ECO:0007669"/>
    <property type="project" value="InterPro"/>
</dbReference>
<organism evidence="5 6">
    <name type="scientific">Exocentrus adspersus</name>
    <dbReference type="NCBI Taxonomy" id="1586481"/>
    <lineage>
        <taxon>Eukaryota</taxon>
        <taxon>Metazoa</taxon>
        <taxon>Ecdysozoa</taxon>
        <taxon>Arthropoda</taxon>
        <taxon>Hexapoda</taxon>
        <taxon>Insecta</taxon>
        <taxon>Pterygota</taxon>
        <taxon>Neoptera</taxon>
        <taxon>Endopterygota</taxon>
        <taxon>Coleoptera</taxon>
        <taxon>Polyphaga</taxon>
        <taxon>Cucujiformia</taxon>
        <taxon>Chrysomeloidea</taxon>
        <taxon>Cerambycidae</taxon>
        <taxon>Lamiinae</taxon>
        <taxon>Acanthocinini</taxon>
        <taxon>Exocentrus</taxon>
    </lineage>
</organism>
<feature type="non-terminal residue" evidence="5">
    <location>
        <position position="563"/>
    </location>
</feature>
<proteinExistence type="predicted"/>
<dbReference type="InterPro" id="IPR036412">
    <property type="entry name" value="HAD-like_sf"/>
</dbReference>
<dbReference type="Pfam" id="PF00702">
    <property type="entry name" value="Hydrolase"/>
    <property type="match status" value="1"/>
</dbReference>
<protein>
    <recommendedName>
        <fullName evidence="7">Enolase-phosphatase E1</fullName>
    </recommendedName>
</protein>
<feature type="region of interest" description="Disordered" evidence="4">
    <location>
        <begin position="244"/>
        <end position="563"/>
    </location>
</feature>
<feature type="compositionally biased region" description="Basic and acidic residues" evidence="4">
    <location>
        <begin position="442"/>
        <end position="487"/>
    </location>
</feature>
<feature type="compositionally biased region" description="Basic and acidic residues" evidence="4">
    <location>
        <begin position="518"/>
        <end position="556"/>
    </location>
</feature>
<feature type="compositionally biased region" description="Basic and acidic residues" evidence="4">
    <location>
        <begin position="308"/>
        <end position="332"/>
    </location>
</feature>
<dbReference type="Gene3D" id="1.10.720.60">
    <property type="match status" value="1"/>
</dbReference>
<evidence type="ECO:0000313" key="5">
    <source>
        <dbReference type="EMBL" id="KAJ8925343.1"/>
    </source>
</evidence>
<name>A0AAV8WFI5_9CUCU</name>
<evidence type="ECO:0000256" key="2">
    <source>
        <dbReference type="ARBA" id="ARBA00022801"/>
    </source>
</evidence>
<evidence type="ECO:0000313" key="6">
    <source>
        <dbReference type="Proteomes" id="UP001159042"/>
    </source>
</evidence>
<accession>A0AAV8WFI5</accession>
<feature type="compositionally biased region" description="Basic and acidic residues" evidence="4">
    <location>
        <begin position="393"/>
        <end position="404"/>
    </location>
</feature>
<dbReference type="EMBL" id="JANEYG010000001">
    <property type="protein sequence ID" value="KAJ8925343.1"/>
    <property type="molecule type" value="Genomic_DNA"/>
</dbReference>
<dbReference type="SUPFAM" id="SSF56784">
    <property type="entry name" value="HAD-like"/>
    <property type="match status" value="1"/>
</dbReference>
<dbReference type="NCBIfam" id="TIGR01549">
    <property type="entry name" value="HAD-SF-IA-v1"/>
    <property type="match status" value="1"/>
</dbReference>
<dbReference type="GO" id="GO:0000287">
    <property type="term" value="F:magnesium ion binding"/>
    <property type="evidence" value="ECO:0007669"/>
    <property type="project" value="InterPro"/>
</dbReference>
<evidence type="ECO:0000256" key="4">
    <source>
        <dbReference type="SAM" id="MobiDB-lite"/>
    </source>
</evidence>
<dbReference type="SFLD" id="SFLDG01133">
    <property type="entry name" value="C1.5.4:_Enolase-phosphatase_Li"/>
    <property type="match status" value="1"/>
</dbReference>
<keyword evidence="6" id="KW-1185">Reference proteome</keyword>
<dbReference type="PANTHER" id="PTHR20371">
    <property type="entry name" value="ENOLASE-PHOSPHATASE E1"/>
    <property type="match status" value="1"/>
</dbReference>
<sequence length="563" mass="61309">MNSGTETDSLNLEKCSVILLDVAGTTTSINFVKATLFTYVAKQAEDFLKAQWEDGTVKEAVKALKDTELDLAGATAAVKDLTEQNSENKGLKTIQGLIYKKGYEDGGLKAHVFPDVPSSLEAWAKSRKVAIYSTGSIESQKLLFSHTTEGDISSHIAKYFDQSVGPKTEAGSYEKIAKDLEVKTEEIVFVTDNSKEAEAAKSAGVMPVLVKREGNDDISEEALKAFHVVSTFKEINFENSAKRKNEDVVVAEEQPPSKLAKTDGVDDKATAVEAPTKEIIEAEEKMEVDAAVEKETEDKPSEPSSGVDKTEIESSVNKTEETTTEPEKKVEENPVEPSTEETKETVTEATDSKKTTDAVSENSSNKIEKMDVEKNTSESCTKKEGSKDNVATENKDVKSSKEEKVNEEEDNANNKTEEKVIGSEEEKAKADKVENSTGVKSNNEKAKTSAEEENITKDSEKSEELDKAEGETTEKSETDEACPKEDSEASGSDSAKPETNKEEKENKSDLANGVENGDAEKVEVVNGDSEDKLNGDNKTEDPENKVEDIKVKKIEESAESTPA</sequence>
<dbReference type="PANTHER" id="PTHR20371:SF1">
    <property type="entry name" value="ENOLASE-PHOSPHATASE E1"/>
    <property type="match status" value="1"/>
</dbReference>
<dbReference type="Proteomes" id="UP001159042">
    <property type="component" value="Unassembled WGS sequence"/>
</dbReference>
<feature type="compositionally biased region" description="Basic and acidic residues" evidence="4">
    <location>
        <begin position="366"/>
        <end position="387"/>
    </location>
</feature>
<dbReference type="Gene3D" id="3.40.50.1000">
    <property type="entry name" value="HAD superfamily/HAD-like"/>
    <property type="match status" value="1"/>
</dbReference>
<feature type="compositionally biased region" description="Basic and acidic residues" evidence="4">
    <location>
        <begin position="415"/>
        <end position="434"/>
    </location>
</feature>
<dbReference type="SFLD" id="SFLDS00003">
    <property type="entry name" value="Haloacid_Dehalogenase"/>
    <property type="match status" value="1"/>
</dbReference>
<dbReference type="InterPro" id="IPR006439">
    <property type="entry name" value="HAD-SF_hydro_IA"/>
</dbReference>
<keyword evidence="1" id="KW-0028">Amino-acid biosynthesis</keyword>
<dbReference type="SFLD" id="SFLDG01129">
    <property type="entry name" value="C1.5:_HAD__Beta-PGM__Phosphata"/>
    <property type="match status" value="1"/>
</dbReference>
<evidence type="ECO:0000256" key="1">
    <source>
        <dbReference type="ARBA" id="ARBA00022605"/>
    </source>
</evidence>
<evidence type="ECO:0008006" key="7">
    <source>
        <dbReference type="Google" id="ProtNLM"/>
    </source>
</evidence>
<comment type="caution">
    <text evidence="5">The sequence shown here is derived from an EMBL/GenBank/DDBJ whole genome shotgun (WGS) entry which is preliminary data.</text>
</comment>
<feature type="compositionally biased region" description="Basic and acidic residues" evidence="4">
    <location>
        <begin position="260"/>
        <end position="301"/>
    </location>
</feature>
<dbReference type="AlphaFoldDB" id="A0AAV8WFI5"/>
<dbReference type="GO" id="GO:0019509">
    <property type="term" value="P:L-methionine salvage from methylthioadenosine"/>
    <property type="evidence" value="ECO:0007669"/>
    <property type="project" value="InterPro"/>
</dbReference>
<keyword evidence="3" id="KW-0486">Methionine biosynthesis</keyword>
<feature type="compositionally biased region" description="Basic and acidic residues" evidence="4">
    <location>
        <begin position="495"/>
        <end position="508"/>
    </location>
</feature>
<dbReference type="InterPro" id="IPR023214">
    <property type="entry name" value="HAD_sf"/>
</dbReference>
<evidence type="ECO:0000256" key="3">
    <source>
        <dbReference type="ARBA" id="ARBA00023167"/>
    </source>
</evidence>
<keyword evidence="2" id="KW-0378">Hydrolase</keyword>
<gene>
    <name evidence="5" type="ORF">NQ315_009173</name>
</gene>